<gene>
    <name evidence="3" type="primary">RM39</name>
    <name evidence="4" type="ORF">SSLN_LOCUS2812</name>
    <name evidence="3" type="ORF">TR136757</name>
</gene>
<dbReference type="Gene3D" id="3.10.20.30">
    <property type="match status" value="1"/>
</dbReference>
<dbReference type="InterPro" id="IPR004095">
    <property type="entry name" value="TGS"/>
</dbReference>
<dbReference type="STRING" id="70667.A0A0V0J972"/>
<reference evidence="4 5" key="3">
    <citation type="submission" date="2018-11" db="EMBL/GenBank/DDBJ databases">
        <authorList>
            <consortium name="Pathogen Informatics"/>
        </authorList>
    </citation>
    <scope>NUCLEOTIDE SEQUENCE [LARGE SCALE GENOMIC DNA]</scope>
    <source>
        <strain evidence="4 5">NST_G2</strain>
    </source>
</reference>
<reference evidence="3" key="1">
    <citation type="submission" date="2016-01" db="EMBL/GenBank/DDBJ databases">
        <title>Reference transcriptome for the parasite Schistocephalus solidus: insights into the molecular evolution of parasitism.</title>
        <authorList>
            <person name="Hebert F.O."/>
            <person name="Grambauer S."/>
            <person name="Barber I."/>
            <person name="Landry C.R."/>
            <person name="Aubin-Horth N."/>
        </authorList>
    </citation>
    <scope>NUCLEOTIDE SEQUENCE</scope>
</reference>
<dbReference type="Gene3D" id="3.30.980.10">
    <property type="entry name" value="Threonyl-trna Synthetase, Chain A, domain 2"/>
    <property type="match status" value="1"/>
</dbReference>
<dbReference type="EMBL" id="UYSU01032343">
    <property type="protein sequence ID" value="VDL89197.1"/>
    <property type="molecule type" value="Genomic_DNA"/>
</dbReference>
<evidence type="ECO:0000313" key="3">
    <source>
        <dbReference type="EMBL" id="JAP62134.1"/>
    </source>
</evidence>
<dbReference type="Proteomes" id="UP000275846">
    <property type="component" value="Unassembled WGS sequence"/>
</dbReference>
<dbReference type="CDD" id="cd01667">
    <property type="entry name" value="TGS_ThrRS"/>
    <property type="match status" value="1"/>
</dbReference>
<evidence type="ECO:0000313" key="6">
    <source>
        <dbReference type="WBParaSite" id="SSLN_0000289901-mRNA-1"/>
    </source>
</evidence>
<dbReference type="InterPro" id="IPR018163">
    <property type="entry name" value="Thr/Ala-tRNA-synth_IIc_edit"/>
</dbReference>
<keyword evidence="3" id="KW-0687">Ribonucleoprotein</keyword>
<dbReference type="EMBL" id="GEEE01001091">
    <property type="protein sequence ID" value="JAP62134.1"/>
    <property type="molecule type" value="Transcribed_RNA"/>
</dbReference>
<dbReference type="AlphaFoldDB" id="A0A0V0J972"/>
<dbReference type="Pfam" id="PF02824">
    <property type="entry name" value="TGS"/>
    <property type="match status" value="1"/>
</dbReference>
<dbReference type="GO" id="GO:0000166">
    <property type="term" value="F:nucleotide binding"/>
    <property type="evidence" value="ECO:0007669"/>
    <property type="project" value="InterPro"/>
</dbReference>
<dbReference type="OrthoDB" id="5870821at2759"/>
<dbReference type="GO" id="GO:0004829">
    <property type="term" value="F:threonine-tRNA ligase activity"/>
    <property type="evidence" value="ECO:0007669"/>
    <property type="project" value="TreeGrafter"/>
</dbReference>
<dbReference type="GO" id="GO:0006435">
    <property type="term" value="P:threonyl-tRNA aminoacylation"/>
    <property type="evidence" value="ECO:0007669"/>
    <property type="project" value="TreeGrafter"/>
</dbReference>
<evidence type="ECO:0000313" key="4">
    <source>
        <dbReference type="EMBL" id="VDL89197.1"/>
    </source>
</evidence>
<sequence length="348" mass="38944">MTLRVFRRTFSHNLVDVTRLVNAAEFKDYPSYVFKQSKRWWELKNGAMRSSMTPNVQRIDVAYTGYPKSDAVLSMAKGISTPHDCAKHLSQLLQDRSVLALVNGMPHDMHRPLTCECNLDFIHFKDIHHDPTPANHAFWRSCQVLLAAALVSSFHEEYELGVLDFPQTSLESGSFVVDVRLKIPPAAPHIIDWKPTQQDLRAISERAQRIANAGLPFEVLETSASQAATILEDPQRMQVLTSDATEATSKSLSLYRLGDFVQVYRGSPLIASSGLIGRFSLTSIKCLGRLSPAFCGSADNENHLVYRAQGIAMPTAFLTHFTTFDILMRRAREENPEVSTTPMYLASS</sequence>
<keyword evidence="3" id="KW-0689">Ribosomal protein</keyword>
<keyword evidence="5" id="KW-1185">Reference proteome</keyword>
<keyword evidence="1" id="KW-0648">Protein biosynthesis</keyword>
<evidence type="ECO:0000256" key="1">
    <source>
        <dbReference type="ARBA" id="ARBA00022917"/>
    </source>
</evidence>
<dbReference type="InterPro" id="IPR012675">
    <property type="entry name" value="Beta-grasp_dom_sf"/>
</dbReference>
<evidence type="ECO:0000259" key="2">
    <source>
        <dbReference type="Pfam" id="PF02824"/>
    </source>
</evidence>
<proteinExistence type="predicted"/>
<dbReference type="SUPFAM" id="SSF55186">
    <property type="entry name" value="ThrRS/AlaRS common domain"/>
    <property type="match status" value="1"/>
</dbReference>
<feature type="domain" description="TGS" evidence="2">
    <location>
        <begin position="75"/>
        <end position="121"/>
    </location>
</feature>
<organism evidence="3">
    <name type="scientific">Schistocephalus solidus</name>
    <name type="common">Tapeworm</name>
    <dbReference type="NCBI Taxonomy" id="70667"/>
    <lineage>
        <taxon>Eukaryota</taxon>
        <taxon>Metazoa</taxon>
        <taxon>Spiralia</taxon>
        <taxon>Lophotrochozoa</taxon>
        <taxon>Platyhelminthes</taxon>
        <taxon>Cestoda</taxon>
        <taxon>Eucestoda</taxon>
        <taxon>Diphyllobothriidea</taxon>
        <taxon>Diphyllobothriidae</taxon>
        <taxon>Schistocephalus</taxon>
    </lineage>
</organism>
<evidence type="ECO:0000313" key="5">
    <source>
        <dbReference type="Proteomes" id="UP000275846"/>
    </source>
</evidence>
<accession>A0A0V0J972</accession>
<name>A0A0V0J972_SCHSO</name>
<reference evidence="6" key="2">
    <citation type="submission" date="2016-06" db="UniProtKB">
        <authorList>
            <consortium name="WormBaseParasite"/>
        </authorList>
    </citation>
    <scope>IDENTIFICATION</scope>
</reference>
<protein>
    <submittedName>
        <fullName evidence="3 6">39S ribosomal protein L39</fullName>
    </submittedName>
</protein>
<dbReference type="GO" id="GO:0005840">
    <property type="term" value="C:ribosome"/>
    <property type="evidence" value="ECO:0007669"/>
    <property type="project" value="UniProtKB-KW"/>
</dbReference>
<dbReference type="PANTHER" id="PTHR11451:SF44">
    <property type="entry name" value="THREONINE--TRNA LIGASE, CHLOROPLASTIC_MITOCHONDRIAL 2"/>
    <property type="match status" value="1"/>
</dbReference>
<dbReference type="PANTHER" id="PTHR11451">
    <property type="entry name" value="THREONINE-TRNA LIGASE"/>
    <property type="match status" value="1"/>
</dbReference>
<dbReference type="WBParaSite" id="SSLN_0000289901-mRNA-1">
    <property type="protein sequence ID" value="SSLN_0000289901-mRNA-1"/>
    <property type="gene ID" value="SSLN_0000289901"/>
</dbReference>
<dbReference type="GO" id="GO:0005739">
    <property type="term" value="C:mitochondrion"/>
    <property type="evidence" value="ECO:0007669"/>
    <property type="project" value="TreeGrafter"/>
</dbReference>